<evidence type="ECO:0000313" key="3">
    <source>
        <dbReference type="EMBL" id="VDR37670.1"/>
    </source>
</evidence>
<feature type="compositionally biased region" description="Low complexity" evidence="1">
    <location>
        <begin position="22"/>
        <end position="44"/>
    </location>
</feature>
<evidence type="ECO:0008006" key="5">
    <source>
        <dbReference type="Google" id="ProtNLM"/>
    </source>
</evidence>
<dbReference type="RefSeq" id="WP_126195029.1">
    <property type="nucleotide sequence ID" value="NZ_CP085954.1"/>
</dbReference>
<evidence type="ECO:0000256" key="2">
    <source>
        <dbReference type="SAM" id="SignalP"/>
    </source>
</evidence>
<accession>A0A3P8MA19</accession>
<sequence length="169" mass="16698">MVRKHRTAMLASIAALALLGAGCSNDSKPASVTSSASPSSTTAAHHQTPAAEQPAKPVTGNGGNGGTTKTVTQKPGPARTVTAKPGTAKPQTPGDGGQQEPDCNGPDRGTICNPNHGAGDDPEENGTAPTTTAPQVRDDDPGGKPCTTGMGVSGVYVADDSGGWVCQIG</sequence>
<dbReference type="AlphaFoldDB" id="A0A3P8MA19"/>
<protein>
    <recommendedName>
        <fullName evidence="5">Secreted protein</fullName>
    </recommendedName>
</protein>
<evidence type="ECO:0000313" key="4">
    <source>
        <dbReference type="Proteomes" id="UP000271626"/>
    </source>
</evidence>
<organism evidence="3 4">
    <name type="scientific">Tsukamurella paurometabola</name>
    <name type="common">Corynebacterium paurometabolum</name>
    <dbReference type="NCBI Taxonomy" id="2061"/>
    <lineage>
        <taxon>Bacteria</taxon>
        <taxon>Bacillati</taxon>
        <taxon>Actinomycetota</taxon>
        <taxon>Actinomycetes</taxon>
        <taxon>Mycobacteriales</taxon>
        <taxon>Tsukamurellaceae</taxon>
        <taxon>Tsukamurella</taxon>
    </lineage>
</organism>
<dbReference type="Proteomes" id="UP000271626">
    <property type="component" value="Chromosome"/>
</dbReference>
<name>A0A3P8MA19_TSUPA</name>
<feature type="signal peptide" evidence="2">
    <location>
        <begin position="1"/>
        <end position="17"/>
    </location>
</feature>
<feature type="chain" id="PRO_5038632798" description="Secreted protein" evidence="2">
    <location>
        <begin position="18"/>
        <end position="169"/>
    </location>
</feature>
<dbReference type="OrthoDB" id="4775477at2"/>
<proteinExistence type="predicted"/>
<keyword evidence="2" id="KW-0732">Signal</keyword>
<evidence type="ECO:0000256" key="1">
    <source>
        <dbReference type="SAM" id="MobiDB-lite"/>
    </source>
</evidence>
<gene>
    <name evidence="3" type="ORF">NCTC10741_00777</name>
</gene>
<dbReference type="PROSITE" id="PS51257">
    <property type="entry name" value="PROKAR_LIPOPROTEIN"/>
    <property type="match status" value="1"/>
</dbReference>
<dbReference type="EMBL" id="LR131273">
    <property type="protein sequence ID" value="VDR37670.1"/>
    <property type="molecule type" value="Genomic_DNA"/>
</dbReference>
<reference evidence="3 4" key="1">
    <citation type="submission" date="2018-12" db="EMBL/GenBank/DDBJ databases">
        <authorList>
            <consortium name="Pathogen Informatics"/>
        </authorList>
    </citation>
    <scope>NUCLEOTIDE SEQUENCE [LARGE SCALE GENOMIC DNA]</scope>
    <source>
        <strain evidence="3 4">NCTC10741</strain>
    </source>
</reference>
<feature type="region of interest" description="Disordered" evidence="1">
    <location>
        <begin position="22"/>
        <end position="150"/>
    </location>
</feature>